<protein>
    <submittedName>
        <fullName evidence="4">Arylsulfatase A</fullName>
    </submittedName>
</protein>
<dbReference type="GO" id="GO:0005737">
    <property type="term" value="C:cytoplasm"/>
    <property type="evidence" value="ECO:0007669"/>
    <property type="project" value="TreeGrafter"/>
</dbReference>
<dbReference type="PANTHER" id="PTHR45953">
    <property type="entry name" value="IDURONATE 2-SULFATASE"/>
    <property type="match status" value="1"/>
</dbReference>
<dbReference type="OrthoDB" id="9795675at2"/>
<evidence type="ECO:0000313" key="4">
    <source>
        <dbReference type="EMBL" id="SEJ97459.1"/>
    </source>
</evidence>
<dbReference type="Gene3D" id="3.40.720.10">
    <property type="entry name" value="Alkaline Phosphatase, subunit A"/>
    <property type="match status" value="1"/>
</dbReference>
<dbReference type="STRING" id="1227549.SAMN05444007_11031"/>
<evidence type="ECO:0000313" key="5">
    <source>
        <dbReference type="Proteomes" id="UP000199379"/>
    </source>
</evidence>
<dbReference type="InterPro" id="IPR017850">
    <property type="entry name" value="Alkaline_phosphatase_core_sf"/>
</dbReference>
<keyword evidence="5" id="KW-1185">Reference proteome</keyword>
<dbReference type="AlphaFoldDB" id="A0A1H7D6K6"/>
<accession>A0A1H7D6K6</accession>
<sequence length="498" mass="54694">MPTRPNVLLIVIDQFRADLLRDGPLGAVAQLPNLRALMREAVSFDNHFSVVAPCGPSRVSLLTGQYAMNHRAVRNGTPLRHDTPNLATATRTAGYAPQLFGYTDTAQDPRVLEPDDPRLASYEELMHGFDEAVRMRMESGDAAWRAHLQAQGITLPDYPDTYRPAGDRIDDPAQYPAEHSDTAFLTDCFLERMGTAEPGWFGLLTYIRPHPPLVAPDPYNRMYDPARMPPPATGALEHPFLAPARDKQAPSSMVVGFPDLERSEATTAALRALYLGLASEVDHHIGRVMDWLKSSGQWDDTILVVTADHGEMLGDFGLWGKGTFHDAAFHVPLIIRDPVRPEMHGQAVAGMTESIDVPVTLLDRLGIDVPHAMNGQSLLPHLADTDTPGRACAVSEYDFGNPVSPTAWMRHLGLASNEANFAVLRTRQHRLVQFAAELPPILFDMTGDGEGRDLSGESGAESIFLDLTRKMLCHRMRNPEGTFARTMVGDGGVRTGNE</sequence>
<evidence type="ECO:0000256" key="2">
    <source>
        <dbReference type="ARBA" id="ARBA00022801"/>
    </source>
</evidence>
<dbReference type="SUPFAM" id="SSF53649">
    <property type="entry name" value="Alkaline phosphatase-like"/>
    <property type="match status" value="1"/>
</dbReference>
<dbReference type="RefSeq" id="WP_092369743.1">
    <property type="nucleotide sequence ID" value="NZ_BMGV01000010.1"/>
</dbReference>
<dbReference type="GO" id="GO:0046872">
    <property type="term" value="F:metal ion binding"/>
    <property type="evidence" value="ECO:0007669"/>
    <property type="project" value="UniProtKB-KW"/>
</dbReference>
<dbReference type="EMBL" id="FNYD01000010">
    <property type="protein sequence ID" value="SEJ97459.1"/>
    <property type="molecule type" value="Genomic_DNA"/>
</dbReference>
<keyword evidence="2" id="KW-0378">Hydrolase</keyword>
<gene>
    <name evidence="4" type="ORF">SAMN05444007_11031</name>
</gene>
<reference evidence="4 5" key="1">
    <citation type="submission" date="2016-10" db="EMBL/GenBank/DDBJ databases">
        <authorList>
            <person name="de Groot N.N."/>
        </authorList>
    </citation>
    <scope>NUCLEOTIDE SEQUENCE [LARGE SCALE GENOMIC DNA]</scope>
    <source>
        <strain evidence="4 5">DSM 29340</strain>
    </source>
</reference>
<dbReference type="GO" id="GO:0008484">
    <property type="term" value="F:sulfuric ester hydrolase activity"/>
    <property type="evidence" value="ECO:0007669"/>
    <property type="project" value="TreeGrafter"/>
</dbReference>
<evidence type="ECO:0000259" key="3">
    <source>
        <dbReference type="Pfam" id="PF00884"/>
    </source>
</evidence>
<dbReference type="Pfam" id="PF00884">
    <property type="entry name" value="Sulfatase"/>
    <property type="match status" value="1"/>
</dbReference>
<keyword evidence="1" id="KW-0479">Metal-binding</keyword>
<dbReference type="PANTHER" id="PTHR45953:SF1">
    <property type="entry name" value="IDURONATE 2-SULFATASE"/>
    <property type="match status" value="1"/>
</dbReference>
<evidence type="ECO:0000256" key="1">
    <source>
        <dbReference type="ARBA" id="ARBA00022723"/>
    </source>
</evidence>
<feature type="domain" description="Sulfatase N-terminal" evidence="3">
    <location>
        <begin position="5"/>
        <end position="367"/>
    </location>
</feature>
<proteinExistence type="predicted"/>
<organism evidence="4 5">
    <name type="scientific">Cribrihabitans marinus</name>
    <dbReference type="NCBI Taxonomy" id="1227549"/>
    <lineage>
        <taxon>Bacteria</taxon>
        <taxon>Pseudomonadati</taxon>
        <taxon>Pseudomonadota</taxon>
        <taxon>Alphaproteobacteria</taxon>
        <taxon>Rhodobacterales</taxon>
        <taxon>Paracoccaceae</taxon>
        <taxon>Cribrihabitans</taxon>
    </lineage>
</organism>
<dbReference type="InterPro" id="IPR000917">
    <property type="entry name" value="Sulfatase_N"/>
</dbReference>
<dbReference type="Proteomes" id="UP000199379">
    <property type="component" value="Unassembled WGS sequence"/>
</dbReference>
<name>A0A1H7D6K6_9RHOB</name>